<dbReference type="Gene3D" id="3.40.50.2000">
    <property type="entry name" value="Glycogen Phosphorylase B"/>
    <property type="match status" value="2"/>
</dbReference>
<dbReference type="STRING" id="1221500.ABE65_019140"/>
<gene>
    <name evidence="3" type="ORF">ABE65_019140</name>
</gene>
<proteinExistence type="predicted"/>
<name>A0A160IRA4_9BACL</name>
<feature type="domain" description="Glycosyltransferase subfamily 4-like N-terminal" evidence="2">
    <location>
        <begin position="16"/>
        <end position="185"/>
    </location>
</feature>
<keyword evidence="4" id="KW-1185">Reference proteome</keyword>
<organism evidence="3 4">
    <name type="scientific">Fictibacillus phosphorivorans</name>
    <dbReference type="NCBI Taxonomy" id="1221500"/>
    <lineage>
        <taxon>Bacteria</taxon>
        <taxon>Bacillati</taxon>
        <taxon>Bacillota</taxon>
        <taxon>Bacilli</taxon>
        <taxon>Bacillales</taxon>
        <taxon>Fictibacillaceae</taxon>
        <taxon>Fictibacillus</taxon>
    </lineage>
</organism>
<dbReference type="KEGG" id="fpn:ABE65_019140"/>
<dbReference type="InterPro" id="IPR028098">
    <property type="entry name" value="Glyco_trans_4-like_N"/>
</dbReference>
<dbReference type="PANTHER" id="PTHR12526:SF630">
    <property type="entry name" value="GLYCOSYLTRANSFERASE"/>
    <property type="match status" value="1"/>
</dbReference>
<dbReference type="PANTHER" id="PTHR12526">
    <property type="entry name" value="GLYCOSYLTRANSFERASE"/>
    <property type="match status" value="1"/>
</dbReference>
<dbReference type="SUPFAM" id="SSF53756">
    <property type="entry name" value="UDP-Glycosyltransferase/glycogen phosphorylase"/>
    <property type="match status" value="1"/>
</dbReference>
<evidence type="ECO:0000259" key="1">
    <source>
        <dbReference type="Pfam" id="PF00534"/>
    </source>
</evidence>
<accession>A0A160IRA4</accession>
<protein>
    <recommendedName>
        <fullName evidence="5">Glycosyltransferase</fullName>
    </recommendedName>
</protein>
<evidence type="ECO:0000313" key="3">
    <source>
        <dbReference type="EMBL" id="ANC78797.1"/>
    </source>
</evidence>
<reference evidence="3 4" key="1">
    <citation type="submission" date="2016-04" db="EMBL/GenBank/DDBJ databases">
        <title>Complete genome sequence of Fictibacillus phosphorivorans G25-29, a strain toxic to nematodes.</title>
        <authorList>
            <person name="Zheng Z."/>
        </authorList>
    </citation>
    <scope>NUCLEOTIDE SEQUENCE [LARGE SCALE GENOMIC DNA]</scope>
    <source>
        <strain evidence="3 4">G25-29</strain>
    </source>
</reference>
<dbReference type="RefSeq" id="WP_066398517.1">
    <property type="nucleotide sequence ID" value="NZ_CP015378.1"/>
</dbReference>
<dbReference type="AlphaFoldDB" id="A0A160IRA4"/>
<dbReference type="Pfam" id="PF13439">
    <property type="entry name" value="Glyco_transf_4"/>
    <property type="match status" value="1"/>
</dbReference>
<dbReference type="Proteomes" id="UP000076623">
    <property type="component" value="Chromosome"/>
</dbReference>
<evidence type="ECO:0008006" key="5">
    <source>
        <dbReference type="Google" id="ProtNLM"/>
    </source>
</evidence>
<dbReference type="GO" id="GO:0016757">
    <property type="term" value="F:glycosyltransferase activity"/>
    <property type="evidence" value="ECO:0007669"/>
    <property type="project" value="InterPro"/>
</dbReference>
<dbReference type="InterPro" id="IPR001296">
    <property type="entry name" value="Glyco_trans_1"/>
</dbReference>
<feature type="domain" description="Glycosyl transferase family 1" evidence="1">
    <location>
        <begin position="197"/>
        <end position="354"/>
    </location>
</feature>
<dbReference type="EMBL" id="CP015378">
    <property type="protein sequence ID" value="ANC78797.1"/>
    <property type="molecule type" value="Genomic_DNA"/>
</dbReference>
<sequence>MKILKIVTAFYPSSFYGGPATVALNQAKELVLRGHEVTILTSNLLSFEKKYINKTEDCLFGIKIKYFNSKFTRKGFSYINSSSLYNWIKKNGKLYDIVHIHFGREIIPCRVASLCKKEKFPYVLQTHGMLNKRSLKNKLFDIFVTSELLKKAKYVLALQNVEKKRLLEINKDINVEILYNGIKPSENKVLWSYDSIKNKKILFLARLHPRKRVLDFIEMCKILSEKYNDLTFEIVGPDEGDLSEAMNRVDDLKLQDKVRFIGSVNVDKVSELYAKSSVYVLPSLDEPFGMTVIEALNVGTPTVVTETIHIKSLLQDNNASLIAKQNDPSDLASIVEMIISNKEVACSLSDNGKKLVKQELMISTICENIERIYRGSI</sequence>
<evidence type="ECO:0000313" key="4">
    <source>
        <dbReference type="Proteomes" id="UP000076623"/>
    </source>
</evidence>
<dbReference type="Pfam" id="PF00534">
    <property type="entry name" value="Glycos_transf_1"/>
    <property type="match status" value="1"/>
</dbReference>
<evidence type="ECO:0000259" key="2">
    <source>
        <dbReference type="Pfam" id="PF13439"/>
    </source>
</evidence>